<accession>A0ABQ7QYU4</accession>
<proteinExistence type="predicted"/>
<feature type="region of interest" description="Disordered" evidence="1">
    <location>
        <begin position="1"/>
        <end position="21"/>
    </location>
</feature>
<sequence length="98" mass="11371">MEDDLKRMVATRGQFKDPNDDEKIDEYEDKYLITLAALNQWLNEHQSAGNIEGPSQPPKVSSMTHQSLPRIEIGKFNGQISEHLHLKLWQRCNNRVLL</sequence>
<gene>
    <name evidence="2" type="ORF">JYU34_004749</name>
</gene>
<evidence type="ECO:0000313" key="3">
    <source>
        <dbReference type="Proteomes" id="UP000823941"/>
    </source>
</evidence>
<reference evidence="2 3" key="1">
    <citation type="submission" date="2021-06" db="EMBL/GenBank/DDBJ databases">
        <title>A haploid diamondback moth (Plutella xylostella L.) genome assembly resolves 31 chromosomes and identifies a diamide resistance mutation.</title>
        <authorList>
            <person name="Ward C.M."/>
            <person name="Perry K.D."/>
            <person name="Baker G."/>
            <person name="Powis K."/>
            <person name="Heckel D.G."/>
            <person name="Baxter S.W."/>
        </authorList>
    </citation>
    <scope>NUCLEOTIDE SEQUENCE [LARGE SCALE GENOMIC DNA]</scope>
    <source>
        <strain evidence="2 3">LV</strain>
        <tissue evidence="2">Single pupa</tissue>
    </source>
</reference>
<dbReference type="EMBL" id="JAHIBW010000006">
    <property type="protein sequence ID" value="KAG7310197.1"/>
    <property type="molecule type" value="Genomic_DNA"/>
</dbReference>
<organism evidence="2 3">
    <name type="scientific">Plutella xylostella</name>
    <name type="common">Diamondback moth</name>
    <name type="synonym">Plutella maculipennis</name>
    <dbReference type="NCBI Taxonomy" id="51655"/>
    <lineage>
        <taxon>Eukaryota</taxon>
        <taxon>Metazoa</taxon>
        <taxon>Ecdysozoa</taxon>
        <taxon>Arthropoda</taxon>
        <taxon>Hexapoda</taxon>
        <taxon>Insecta</taxon>
        <taxon>Pterygota</taxon>
        <taxon>Neoptera</taxon>
        <taxon>Endopterygota</taxon>
        <taxon>Lepidoptera</taxon>
        <taxon>Glossata</taxon>
        <taxon>Ditrysia</taxon>
        <taxon>Yponomeutoidea</taxon>
        <taxon>Plutellidae</taxon>
        <taxon>Plutella</taxon>
    </lineage>
</organism>
<name>A0ABQ7QYU4_PLUXY</name>
<evidence type="ECO:0000313" key="2">
    <source>
        <dbReference type="EMBL" id="KAG7310197.1"/>
    </source>
</evidence>
<comment type="caution">
    <text evidence="2">The sequence shown here is derived from an EMBL/GenBank/DDBJ whole genome shotgun (WGS) entry which is preliminary data.</text>
</comment>
<protein>
    <submittedName>
        <fullName evidence="2">Uncharacterized protein</fullName>
    </submittedName>
</protein>
<dbReference type="Proteomes" id="UP000823941">
    <property type="component" value="Chromosome 6"/>
</dbReference>
<evidence type="ECO:0000256" key="1">
    <source>
        <dbReference type="SAM" id="MobiDB-lite"/>
    </source>
</evidence>
<keyword evidence="3" id="KW-1185">Reference proteome</keyword>